<name>A0A183HCH9_9BILA</name>
<evidence type="ECO:0000313" key="2">
    <source>
        <dbReference type="EMBL" id="VDO42328.1"/>
    </source>
</evidence>
<accession>A0A183HCH9</accession>
<evidence type="ECO:0000313" key="3">
    <source>
        <dbReference type="Proteomes" id="UP000267606"/>
    </source>
</evidence>
<gene>
    <name evidence="2" type="ORF">OFLC_LOCUS5191</name>
</gene>
<feature type="region of interest" description="Disordered" evidence="1">
    <location>
        <begin position="22"/>
        <end position="48"/>
    </location>
</feature>
<reference evidence="4" key="1">
    <citation type="submission" date="2016-06" db="UniProtKB">
        <authorList>
            <consortium name="WormBaseParasite"/>
        </authorList>
    </citation>
    <scope>IDENTIFICATION</scope>
</reference>
<evidence type="ECO:0000313" key="4">
    <source>
        <dbReference type="WBParaSite" id="OFLC_0000519001-mRNA-1"/>
    </source>
</evidence>
<protein>
    <submittedName>
        <fullName evidence="2 4">Uncharacterized protein</fullName>
    </submittedName>
</protein>
<dbReference type="EMBL" id="UZAJ01004327">
    <property type="protein sequence ID" value="VDO42328.1"/>
    <property type="molecule type" value="Genomic_DNA"/>
</dbReference>
<dbReference type="WBParaSite" id="OFLC_0000519001-mRNA-1">
    <property type="protein sequence ID" value="OFLC_0000519001-mRNA-1"/>
    <property type="gene ID" value="OFLC_0000519001"/>
</dbReference>
<dbReference type="Proteomes" id="UP000267606">
    <property type="component" value="Unassembled WGS sequence"/>
</dbReference>
<proteinExistence type="predicted"/>
<dbReference type="AlphaFoldDB" id="A0A183HCH9"/>
<evidence type="ECO:0000256" key="1">
    <source>
        <dbReference type="SAM" id="MobiDB-lite"/>
    </source>
</evidence>
<keyword evidence="3" id="KW-1185">Reference proteome</keyword>
<organism evidence="4">
    <name type="scientific">Onchocerca flexuosa</name>
    <dbReference type="NCBI Taxonomy" id="387005"/>
    <lineage>
        <taxon>Eukaryota</taxon>
        <taxon>Metazoa</taxon>
        <taxon>Ecdysozoa</taxon>
        <taxon>Nematoda</taxon>
        <taxon>Chromadorea</taxon>
        <taxon>Rhabditida</taxon>
        <taxon>Spirurina</taxon>
        <taxon>Spiruromorpha</taxon>
        <taxon>Filarioidea</taxon>
        <taxon>Onchocercidae</taxon>
        <taxon>Onchocerca</taxon>
    </lineage>
</organism>
<sequence length="67" mass="7582">MLFLSDKSTLYESRDNAPIVTNSKIGTRGLPPRITSRQPKPCCTPTSNEFQDEQYALQNPILNKVRT</sequence>
<reference evidence="2 3" key="2">
    <citation type="submission" date="2018-11" db="EMBL/GenBank/DDBJ databases">
        <authorList>
            <consortium name="Pathogen Informatics"/>
        </authorList>
    </citation>
    <scope>NUCLEOTIDE SEQUENCE [LARGE SCALE GENOMIC DNA]</scope>
</reference>